<evidence type="ECO:0000313" key="4">
    <source>
        <dbReference type="Proteomes" id="UP001152797"/>
    </source>
</evidence>
<dbReference type="EMBL" id="CAMXCT010000158">
    <property type="protein sequence ID" value="CAI3974807.1"/>
    <property type="molecule type" value="Genomic_DNA"/>
</dbReference>
<comment type="caution">
    <text evidence="2">The sequence shown here is derived from an EMBL/GenBank/DDBJ whole genome shotgun (WGS) entry which is preliminary data.</text>
</comment>
<evidence type="ECO:0000313" key="3">
    <source>
        <dbReference type="EMBL" id="CAL4762119.1"/>
    </source>
</evidence>
<dbReference type="Proteomes" id="UP001152797">
    <property type="component" value="Unassembled WGS sequence"/>
</dbReference>
<name>A0A9P1BK19_9DINO</name>
<reference evidence="3 4" key="2">
    <citation type="submission" date="2024-05" db="EMBL/GenBank/DDBJ databases">
        <authorList>
            <person name="Chen Y."/>
            <person name="Shah S."/>
            <person name="Dougan E. K."/>
            <person name="Thang M."/>
            <person name="Chan C."/>
        </authorList>
    </citation>
    <scope>NUCLEOTIDE SEQUENCE [LARGE SCALE GENOMIC DNA]</scope>
</reference>
<feature type="region of interest" description="Disordered" evidence="1">
    <location>
        <begin position="64"/>
        <end position="95"/>
    </location>
</feature>
<sequence>MLEMTADSEEFLAVEKHLAKQKGMVDFNCDETNPLEASYKASKLQRWNLGLLKSTWSAVSQSQAAKDNLTMSSSRTSKGKGKGTGISSTAQTQQNPFHDVSLQKDALSEMYAMFKSKDDLETDQQYRARIRDALPSAAWNFTTPTLLPEEWDARVCLPHELSAAGGVTYARKDQLPAVLKQVSFTTAPTAVVTTQTARDLGLPYSSFAIQCRLQIRNEEGQPEVVEVQKHLTQLGFGAPVEMAVSGPCVMAPRTMHKMVIRYDVESGIAPEDLTTRIVATTLSAIVDEVYFVDVVARSDGTATAMVQDLAVDKVLCASGVGHVYFKLHSTEPKAEMQEIYWLAEGCTHEAALQQSKADKIFGLAFKRSTLGPRFGLRFASASDLEHFVKANKLGDRHTFGRFKMSNTPVSFGLRGISDMLEPHGWRIEEVEYFGEGSVTFLASQRGKVDELHWQDHRGRKVPVRIQAINTRAKQMANAASVAARASSSVLVSSDRRSRAQQQLFTRPPKDKEPRPTTGTTPQKKVQKQGALEDENS</sequence>
<reference evidence="2" key="1">
    <citation type="submission" date="2022-10" db="EMBL/GenBank/DDBJ databases">
        <authorList>
            <person name="Chen Y."/>
            <person name="Dougan E. K."/>
            <person name="Chan C."/>
            <person name="Rhodes N."/>
            <person name="Thang M."/>
        </authorList>
    </citation>
    <scope>NUCLEOTIDE SEQUENCE</scope>
</reference>
<organism evidence="2">
    <name type="scientific">Cladocopium goreaui</name>
    <dbReference type="NCBI Taxonomy" id="2562237"/>
    <lineage>
        <taxon>Eukaryota</taxon>
        <taxon>Sar</taxon>
        <taxon>Alveolata</taxon>
        <taxon>Dinophyceae</taxon>
        <taxon>Suessiales</taxon>
        <taxon>Symbiodiniaceae</taxon>
        <taxon>Cladocopium</taxon>
    </lineage>
</organism>
<accession>A0A9P1BK19</accession>
<dbReference type="AlphaFoldDB" id="A0A9P1BK19"/>
<evidence type="ECO:0000256" key="1">
    <source>
        <dbReference type="SAM" id="MobiDB-lite"/>
    </source>
</evidence>
<protein>
    <submittedName>
        <fullName evidence="2">Uncharacterized protein</fullName>
    </submittedName>
</protein>
<gene>
    <name evidence="2" type="ORF">C1SCF055_LOCUS3181</name>
</gene>
<dbReference type="EMBL" id="CAMXCT030000158">
    <property type="protein sequence ID" value="CAL4762119.1"/>
    <property type="molecule type" value="Genomic_DNA"/>
</dbReference>
<keyword evidence="4" id="KW-1185">Reference proteome</keyword>
<dbReference type="EMBL" id="CAMXCT020000158">
    <property type="protein sequence ID" value="CAL1128182.1"/>
    <property type="molecule type" value="Genomic_DNA"/>
</dbReference>
<dbReference type="OrthoDB" id="409002at2759"/>
<evidence type="ECO:0000313" key="2">
    <source>
        <dbReference type="EMBL" id="CAI3974807.1"/>
    </source>
</evidence>
<feature type="region of interest" description="Disordered" evidence="1">
    <location>
        <begin position="492"/>
        <end position="536"/>
    </location>
</feature>
<proteinExistence type="predicted"/>